<evidence type="ECO:0000256" key="1">
    <source>
        <dbReference type="ARBA" id="ARBA00004123"/>
    </source>
</evidence>
<accession>A0A443S3F5</accession>
<protein>
    <submittedName>
        <fullName evidence="10">Zinc finger protein 570-like protein</fullName>
    </submittedName>
</protein>
<feature type="region of interest" description="Disordered" evidence="8">
    <location>
        <begin position="1"/>
        <end position="32"/>
    </location>
</feature>
<evidence type="ECO:0000256" key="6">
    <source>
        <dbReference type="ARBA" id="ARBA00023242"/>
    </source>
</evidence>
<evidence type="ECO:0000256" key="2">
    <source>
        <dbReference type="ARBA" id="ARBA00022723"/>
    </source>
</evidence>
<dbReference type="Pfam" id="PF00096">
    <property type="entry name" value="zf-C2H2"/>
    <property type="match status" value="1"/>
</dbReference>
<keyword evidence="11" id="KW-1185">Reference proteome</keyword>
<dbReference type="GO" id="GO:0010468">
    <property type="term" value="P:regulation of gene expression"/>
    <property type="evidence" value="ECO:0007669"/>
    <property type="project" value="TreeGrafter"/>
</dbReference>
<evidence type="ECO:0000256" key="8">
    <source>
        <dbReference type="SAM" id="MobiDB-lite"/>
    </source>
</evidence>
<dbReference type="SUPFAM" id="SSF57667">
    <property type="entry name" value="beta-beta-alpha zinc fingers"/>
    <property type="match status" value="1"/>
</dbReference>
<keyword evidence="6" id="KW-0539">Nucleus</keyword>
<evidence type="ECO:0000259" key="9">
    <source>
        <dbReference type="PROSITE" id="PS50157"/>
    </source>
</evidence>
<keyword evidence="4 7" id="KW-0863">Zinc-finger</keyword>
<gene>
    <name evidence="10" type="ORF">B4U80_14069</name>
</gene>
<dbReference type="PROSITE" id="PS00028">
    <property type="entry name" value="ZINC_FINGER_C2H2_1"/>
    <property type="match status" value="3"/>
</dbReference>
<dbReference type="PANTHER" id="PTHR16515:SF49">
    <property type="entry name" value="GASTRULA ZINC FINGER PROTEIN XLCGF49.1-LIKE-RELATED"/>
    <property type="match status" value="1"/>
</dbReference>
<evidence type="ECO:0000256" key="3">
    <source>
        <dbReference type="ARBA" id="ARBA00022737"/>
    </source>
</evidence>
<dbReference type="InterPro" id="IPR013087">
    <property type="entry name" value="Znf_C2H2_type"/>
</dbReference>
<feature type="domain" description="C2H2-type" evidence="9">
    <location>
        <begin position="57"/>
        <end position="85"/>
    </location>
</feature>
<evidence type="ECO:0000256" key="4">
    <source>
        <dbReference type="ARBA" id="ARBA00022771"/>
    </source>
</evidence>
<dbReference type="VEuPathDB" id="VectorBase:LDEU009970"/>
<dbReference type="InterPro" id="IPR036236">
    <property type="entry name" value="Znf_C2H2_sf"/>
</dbReference>
<name>A0A443S3F5_9ACAR</name>
<dbReference type="InterPro" id="IPR050331">
    <property type="entry name" value="Zinc_finger"/>
</dbReference>
<evidence type="ECO:0000313" key="10">
    <source>
        <dbReference type="EMBL" id="RWS22070.1"/>
    </source>
</evidence>
<dbReference type="PROSITE" id="PS50157">
    <property type="entry name" value="ZINC_FINGER_C2H2_2"/>
    <property type="match status" value="2"/>
</dbReference>
<proteinExistence type="predicted"/>
<evidence type="ECO:0000256" key="7">
    <source>
        <dbReference type="PROSITE-ProRule" id="PRU00042"/>
    </source>
</evidence>
<feature type="domain" description="C2H2-type" evidence="9">
    <location>
        <begin position="86"/>
        <end position="109"/>
    </location>
</feature>
<dbReference type="PANTHER" id="PTHR16515">
    <property type="entry name" value="PR DOMAIN ZINC FINGER PROTEIN"/>
    <property type="match status" value="1"/>
</dbReference>
<dbReference type="OrthoDB" id="6410631at2759"/>
<dbReference type="Proteomes" id="UP000288716">
    <property type="component" value="Unassembled WGS sequence"/>
</dbReference>
<reference evidence="10 11" key="1">
    <citation type="journal article" date="2018" name="Gigascience">
        <title>Genomes of trombidid mites reveal novel predicted allergens and laterally-transferred genes associated with secondary metabolism.</title>
        <authorList>
            <person name="Dong X."/>
            <person name="Chaisiri K."/>
            <person name="Xia D."/>
            <person name="Armstrong S.D."/>
            <person name="Fang Y."/>
            <person name="Donnelly M.J."/>
            <person name="Kadowaki T."/>
            <person name="McGarry J.W."/>
            <person name="Darby A.C."/>
            <person name="Makepeace B.L."/>
        </authorList>
    </citation>
    <scope>NUCLEOTIDE SEQUENCE [LARGE SCALE GENOMIC DNA]</scope>
    <source>
        <strain evidence="10">UoL-UT</strain>
    </source>
</reference>
<sequence>MYTKARNKNGFDQREQSNQEANNNQSISTSGQVHNRYDYSQIDLHINRAEKNKVKRFECDVCTKLFKKKEYVRSHIRGVHLQERMFACKLCERKYSSYTALKNHMLANHGLPGFHRCDVCHKYFKTDQTKRLHMERYQHFTGNGEEMINDKK</sequence>
<keyword evidence="5" id="KW-0862">Zinc</keyword>
<dbReference type="SMART" id="SM00355">
    <property type="entry name" value="ZnF_C2H2"/>
    <property type="match status" value="3"/>
</dbReference>
<keyword evidence="3" id="KW-0677">Repeat</keyword>
<dbReference type="STRING" id="299467.A0A443S3F5"/>
<evidence type="ECO:0000256" key="5">
    <source>
        <dbReference type="ARBA" id="ARBA00022833"/>
    </source>
</evidence>
<comment type="subcellular location">
    <subcellularLocation>
        <location evidence="1">Nucleus</location>
    </subcellularLocation>
</comment>
<comment type="caution">
    <text evidence="10">The sequence shown here is derived from an EMBL/GenBank/DDBJ whole genome shotgun (WGS) entry which is preliminary data.</text>
</comment>
<keyword evidence="2" id="KW-0479">Metal-binding</keyword>
<organism evidence="10 11">
    <name type="scientific">Leptotrombidium deliense</name>
    <dbReference type="NCBI Taxonomy" id="299467"/>
    <lineage>
        <taxon>Eukaryota</taxon>
        <taxon>Metazoa</taxon>
        <taxon>Ecdysozoa</taxon>
        <taxon>Arthropoda</taxon>
        <taxon>Chelicerata</taxon>
        <taxon>Arachnida</taxon>
        <taxon>Acari</taxon>
        <taxon>Acariformes</taxon>
        <taxon>Trombidiformes</taxon>
        <taxon>Prostigmata</taxon>
        <taxon>Anystina</taxon>
        <taxon>Parasitengona</taxon>
        <taxon>Trombiculoidea</taxon>
        <taxon>Trombiculidae</taxon>
        <taxon>Leptotrombidium</taxon>
    </lineage>
</organism>
<dbReference type="GO" id="GO:0005634">
    <property type="term" value="C:nucleus"/>
    <property type="evidence" value="ECO:0007669"/>
    <property type="project" value="UniProtKB-SubCell"/>
</dbReference>
<dbReference type="AlphaFoldDB" id="A0A443S3F5"/>
<dbReference type="Pfam" id="PF13894">
    <property type="entry name" value="zf-C2H2_4"/>
    <property type="match status" value="1"/>
</dbReference>
<dbReference type="GO" id="GO:0008270">
    <property type="term" value="F:zinc ion binding"/>
    <property type="evidence" value="ECO:0007669"/>
    <property type="project" value="UniProtKB-KW"/>
</dbReference>
<evidence type="ECO:0000313" key="11">
    <source>
        <dbReference type="Proteomes" id="UP000288716"/>
    </source>
</evidence>
<dbReference type="EMBL" id="NCKV01009917">
    <property type="protein sequence ID" value="RWS22070.1"/>
    <property type="molecule type" value="Genomic_DNA"/>
</dbReference>
<dbReference type="Gene3D" id="3.30.160.60">
    <property type="entry name" value="Classic Zinc Finger"/>
    <property type="match status" value="2"/>
</dbReference>